<dbReference type="PANTHER" id="PTHR12864">
    <property type="entry name" value="RAN BINDING PROTEIN 9-RELATED"/>
    <property type="match status" value="1"/>
</dbReference>
<dbReference type="InterPro" id="IPR050618">
    <property type="entry name" value="Ubq-SigPath_Reg"/>
</dbReference>
<evidence type="ECO:0000259" key="3">
    <source>
        <dbReference type="PROSITE" id="PS50188"/>
    </source>
</evidence>
<reference evidence="5" key="1">
    <citation type="submission" date="2022-11" db="UniProtKB">
        <authorList>
            <consortium name="WormBaseParasite"/>
        </authorList>
    </citation>
    <scope>IDENTIFICATION</scope>
</reference>
<evidence type="ECO:0000313" key="5">
    <source>
        <dbReference type="WBParaSite" id="Gr19_v10_g12677.t1"/>
    </source>
</evidence>
<accession>A0A914H2N3</accession>
<dbReference type="SMART" id="SM00449">
    <property type="entry name" value="SPRY"/>
    <property type="match status" value="1"/>
</dbReference>
<feature type="signal peptide" evidence="2">
    <location>
        <begin position="1"/>
        <end position="17"/>
    </location>
</feature>
<proteinExistence type="predicted"/>
<dbReference type="PROSITE" id="PS50188">
    <property type="entry name" value="B302_SPRY"/>
    <property type="match status" value="1"/>
</dbReference>
<dbReference type="WBParaSite" id="Gr19_v10_g12677.t1">
    <property type="protein sequence ID" value="Gr19_v10_g12677.t1"/>
    <property type="gene ID" value="Gr19_v10_g12677"/>
</dbReference>
<dbReference type="InterPro" id="IPR003877">
    <property type="entry name" value="SPRY_dom"/>
</dbReference>
<sequence length="293" mass="33129">MPTFLFLAAVCLLVADASPPPKTNTKLEKGPASAGNAESTPGLPPQNRWDTDAHHKDLTLTDGLIVQNNGKDKEWRYVFAKQSIPKDGIFYYEVKILEKGTRVQIGLATKQMPLDKPVGWSEGTYAYASAGYFWGHKDSKCTIGTANGRPYIKGPWFGNGDVIGCGVDFANRQIFYTKNGQRLITTELHVDSAAKLYPWGYYHWYYKICRATKLDVSYDKVQEVYDGMWVNYNLNDAACDDWARDFFHRVDKKSKEEEAAERGRLYIDQGIAAVFRLFAVPYLKVLRGVNELP</sequence>
<dbReference type="AlphaFoldDB" id="A0A914H2N3"/>
<dbReference type="InterPro" id="IPR043136">
    <property type="entry name" value="B30.2/SPRY_sf"/>
</dbReference>
<dbReference type="SUPFAM" id="SSF49899">
    <property type="entry name" value="Concanavalin A-like lectins/glucanases"/>
    <property type="match status" value="1"/>
</dbReference>
<feature type="region of interest" description="Disordered" evidence="1">
    <location>
        <begin position="21"/>
        <end position="48"/>
    </location>
</feature>
<dbReference type="InterPro" id="IPR013320">
    <property type="entry name" value="ConA-like_dom_sf"/>
</dbReference>
<dbReference type="Gene3D" id="2.60.120.920">
    <property type="match status" value="1"/>
</dbReference>
<name>A0A914H2N3_GLORO</name>
<organism evidence="4 5">
    <name type="scientific">Globodera rostochiensis</name>
    <name type="common">Golden nematode worm</name>
    <name type="synonym">Heterodera rostochiensis</name>
    <dbReference type="NCBI Taxonomy" id="31243"/>
    <lineage>
        <taxon>Eukaryota</taxon>
        <taxon>Metazoa</taxon>
        <taxon>Ecdysozoa</taxon>
        <taxon>Nematoda</taxon>
        <taxon>Chromadorea</taxon>
        <taxon>Rhabditida</taxon>
        <taxon>Tylenchina</taxon>
        <taxon>Tylenchomorpha</taxon>
        <taxon>Tylenchoidea</taxon>
        <taxon>Heteroderidae</taxon>
        <taxon>Heteroderinae</taxon>
        <taxon>Globodera</taxon>
    </lineage>
</organism>
<keyword evidence="4" id="KW-1185">Reference proteome</keyword>
<evidence type="ECO:0000256" key="1">
    <source>
        <dbReference type="SAM" id="MobiDB-lite"/>
    </source>
</evidence>
<feature type="chain" id="PRO_5036972418" evidence="2">
    <location>
        <begin position="18"/>
        <end position="293"/>
    </location>
</feature>
<dbReference type="InterPro" id="IPR001870">
    <property type="entry name" value="B30.2/SPRY"/>
</dbReference>
<evidence type="ECO:0000256" key="2">
    <source>
        <dbReference type="SAM" id="SignalP"/>
    </source>
</evidence>
<dbReference type="Pfam" id="PF00622">
    <property type="entry name" value="SPRY"/>
    <property type="match status" value="1"/>
</dbReference>
<evidence type="ECO:0000313" key="4">
    <source>
        <dbReference type="Proteomes" id="UP000887572"/>
    </source>
</evidence>
<dbReference type="InterPro" id="IPR044736">
    <property type="entry name" value="Gid1/RanBPM/SPLA_SPRY"/>
</dbReference>
<feature type="domain" description="B30.2/SPRY" evidence="3">
    <location>
        <begin position="25"/>
        <end position="218"/>
    </location>
</feature>
<dbReference type="Proteomes" id="UP000887572">
    <property type="component" value="Unplaced"/>
</dbReference>
<protein>
    <submittedName>
        <fullName evidence="5">B30.2/SPRY domain-containing protein</fullName>
    </submittedName>
</protein>
<keyword evidence="2" id="KW-0732">Signal</keyword>
<dbReference type="CDD" id="cd12885">
    <property type="entry name" value="SPRY_RanBP_like"/>
    <property type="match status" value="1"/>
</dbReference>